<name>C0QPM3_PERMH</name>
<evidence type="ECO:0000256" key="1">
    <source>
        <dbReference type="SAM" id="Phobius"/>
    </source>
</evidence>
<dbReference type="RefSeq" id="WP_012676119.1">
    <property type="nucleotide sequence ID" value="NC_012440.1"/>
</dbReference>
<dbReference type="HOGENOM" id="CLU_105325_1_0_0"/>
<evidence type="ECO:0000313" key="3">
    <source>
        <dbReference type="Proteomes" id="UP000001366"/>
    </source>
</evidence>
<dbReference type="eggNOG" id="COG5266">
    <property type="taxonomic scope" value="Bacteria"/>
</dbReference>
<reference evidence="2 3" key="1">
    <citation type="journal article" date="2009" name="J. Bacteriol.">
        <title>Complete and draft genome sequences of six members of the Aquificales.</title>
        <authorList>
            <person name="Reysenbach A.L."/>
            <person name="Hamamura N."/>
            <person name="Podar M."/>
            <person name="Griffiths E."/>
            <person name="Ferreira S."/>
            <person name="Hochstein R."/>
            <person name="Heidelberg J."/>
            <person name="Johnson J."/>
            <person name="Mead D."/>
            <person name="Pohorille A."/>
            <person name="Sarmiento M."/>
            <person name="Schweighofer K."/>
            <person name="Seshadri R."/>
            <person name="Voytek M.A."/>
        </authorList>
    </citation>
    <scope>NUCLEOTIDE SEQUENCE [LARGE SCALE GENOMIC DNA]</scope>
    <source>
        <strain evidence="3">DSM 14350 / EX-H1</strain>
    </source>
</reference>
<gene>
    <name evidence="2" type="ordered locus">PERMA_0832</name>
</gene>
<keyword evidence="1" id="KW-0812">Transmembrane</keyword>
<dbReference type="KEGG" id="pmx:PERMA_0832"/>
<dbReference type="EMBL" id="CP001230">
    <property type="protein sequence ID" value="ACO03880.1"/>
    <property type="molecule type" value="Genomic_DNA"/>
</dbReference>
<dbReference type="STRING" id="123214.PERMA_0832"/>
<accession>C0QPM3</accession>
<dbReference type="OrthoDB" id="15272at2"/>
<evidence type="ECO:0008006" key="4">
    <source>
        <dbReference type="Google" id="ProtNLM"/>
    </source>
</evidence>
<feature type="transmembrane region" description="Helical" evidence="1">
    <location>
        <begin position="111"/>
        <end position="133"/>
    </location>
</feature>
<protein>
    <recommendedName>
        <fullName evidence="4">Nickel transport protein</fullName>
    </recommendedName>
</protein>
<dbReference type="PaxDb" id="123214-PERMA_0832"/>
<keyword evidence="1" id="KW-0472">Membrane</keyword>
<keyword evidence="1" id="KW-1133">Transmembrane helix</keyword>
<keyword evidence="3" id="KW-1185">Reference proteome</keyword>
<dbReference type="Proteomes" id="UP000001366">
    <property type="component" value="Chromosome"/>
</dbReference>
<organism evidence="2 3">
    <name type="scientific">Persephonella marina (strain DSM 14350 / EX-H1)</name>
    <dbReference type="NCBI Taxonomy" id="123214"/>
    <lineage>
        <taxon>Bacteria</taxon>
        <taxon>Pseudomonadati</taxon>
        <taxon>Aquificota</taxon>
        <taxon>Aquificia</taxon>
        <taxon>Aquificales</taxon>
        <taxon>Hydrogenothermaceae</taxon>
        <taxon>Persephonella</taxon>
    </lineage>
</organism>
<proteinExistence type="predicted"/>
<evidence type="ECO:0000313" key="2">
    <source>
        <dbReference type="EMBL" id="ACO03880.1"/>
    </source>
</evidence>
<dbReference type="AlphaFoldDB" id="C0QPM3"/>
<sequence length="142" mass="16248">MVVLLFLIVFSISYGHSLTTAVEYSEAVVVKINYSDGTPFSYEKYEIYSPEDEVIPYQVGRTDREGRIIFIPDTPGKWKIKAFSEDGHGIVKEINVEKVKKEGIDEDKTGFLIKVLSGIILIFLIYSVFYLTVRRRKVGKED</sequence>